<organism evidence="2 3">
    <name type="scientific">Streptomyces tagetis</name>
    <dbReference type="NCBI Taxonomy" id="2820809"/>
    <lineage>
        <taxon>Bacteria</taxon>
        <taxon>Bacillati</taxon>
        <taxon>Actinomycetota</taxon>
        <taxon>Actinomycetes</taxon>
        <taxon>Kitasatosporales</taxon>
        <taxon>Streptomycetaceae</taxon>
        <taxon>Streptomyces</taxon>
    </lineage>
</organism>
<evidence type="ECO:0000256" key="1">
    <source>
        <dbReference type="SAM" id="MobiDB-lite"/>
    </source>
</evidence>
<accession>A0A940XKM7</accession>
<sequence>MAVSVPLLPAPSKPVAEPAADPDSPHYRVFSATGTGAEAPLTAEPPLPDAEPLTSESPFADAIPLTSESSPELTTVVPEQGTASFAVPEPAATP</sequence>
<evidence type="ECO:0000313" key="3">
    <source>
        <dbReference type="Proteomes" id="UP000677875"/>
    </source>
</evidence>
<gene>
    <name evidence="2" type="ORF">J5Y05_22410</name>
</gene>
<proteinExistence type="predicted"/>
<protein>
    <recommendedName>
        <fullName evidence="4">Secreted protein</fullName>
    </recommendedName>
</protein>
<keyword evidence="3" id="KW-1185">Reference proteome</keyword>
<dbReference type="AlphaFoldDB" id="A0A940XKM7"/>
<dbReference type="Proteomes" id="UP000677875">
    <property type="component" value="Unassembled WGS sequence"/>
</dbReference>
<evidence type="ECO:0000313" key="2">
    <source>
        <dbReference type="EMBL" id="MBQ0829222.1"/>
    </source>
</evidence>
<feature type="region of interest" description="Disordered" evidence="1">
    <location>
        <begin position="1"/>
        <end position="94"/>
    </location>
</feature>
<evidence type="ECO:0008006" key="4">
    <source>
        <dbReference type="Google" id="ProtNLM"/>
    </source>
</evidence>
<name>A0A940XKM7_9ACTN</name>
<dbReference type="RefSeq" id="WP_210874833.1">
    <property type="nucleotide sequence ID" value="NZ_JAGPNL010000006.1"/>
</dbReference>
<reference evidence="2" key="1">
    <citation type="submission" date="2021-04" db="EMBL/GenBank/DDBJ databases">
        <title>Genome seq and assembly of Streptomyces sp. RG38.</title>
        <authorList>
            <person name="Chhetri G."/>
        </authorList>
    </citation>
    <scope>NUCLEOTIDE SEQUENCE</scope>
    <source>
        <strain evidence="2">RG38</strain>
    </source>
</reference>
<comment type="caution">
    <text evidence="2">The sequence shown here is derived from an EMBL/GenBank/DDBJ whole genome shotgun (WGS) entry which is preliminary data.</text>
</comment>
<dbReference type="EMBL" id="JAGPNL010000006">
    <property type="protein sequence ID" value="MBQ0829222.1"/>
    <property type="molecule type" value="Genomic_DNA"/>
</dbReference>